<evidence type="ECO:0000256" key="8">
    <source>
        <dbReference type="ARBA" id="ARBA00037904"/>
    </source>
</evidence>
<feature type="region of interest" description="Disordered" evidence="11">
    <location>
        <begin position="707"/>
        <end position="729"/>
    </location>
</feature>
<protein>
    <recommendedName>
        <fullName evidence="10">4,4'-diaponeurosporenoate glycosyltransferase</fullName>
    </recommendedName>
</protein>
<dbReference type="Proteomes" id="UP000540191">
    <property type="component" value="Unassembled WGS sequence"/>
</dbReference>
<dbReference type="InterPro" id="IPR029063">
    <property type="entry name" value="SAM-dependent_MTases_sf"/>
</dbReference>
<dbReference type="CDD" id="cd02440">
    <property type="entry name" value="AdoMet_MTases"/>
    <property type="match status" value="1"/>
</dbReference>
<evidence type="ECO:0000256" key="6">
    <source>
        <dbReference type="ARBA" id="ARBA00023136"/>
    </source>
</evidence>
<name>A0A7W7GQH9_9MICC</name>
<dbReference type="Gene3D" id="3.90.550.10">
    <property type="entry name" value="Spore Coat Polysaccharide Biosynthesis Protein SpsA, Chain A"/>
    <property type="match status" value="1"/>
</dbReference>
<dbReference type="GO" id="GO:0016757">
    <property type="term" value="F:glycosyltransferase activity"/>
    <property type="evidence" value="ECO:0007669"/>
    <property type="project" value="UniProtKB-KW"/>
</dbReference>
<evidence type="ECO:0000256" key="2">
    <source>
        <dbReference type="ARBA" id="ARBA00022475"/>
    </source>
</evidence>
<dbReference type="InterPro" id="IPR003737">
    <property type="entry name" value="GlcNAc_PI_deacetylase-related"/>
</dbReference>
<feature type="domain" description="Methyltransferase type 12" evidence="13">
    <location>
        <begin position="324"/>
        <end position="424"/>
    </location>
</feature>
<dbReference type="AlphaFoldDB" id="A0A7W7GQH9"/>
<evidence type="ECO:0000256" key="10">
    <source>
        <dbReference type="ARBA" id="ARBA00040345"/>
    </source>
</evidence>
<keyword evidence="6" id="KW-0472">Membrane</keyword>
<comment type="similarity">
    <text evidence="9">Belongs to the glycosyltransferase 2 family. CrtQ subfamily.</text>
</comment>
<comment type="pathway">
    <text evidence="8">Carotenoid biosynthesis; staphyloxanthin biosynthesis; staphyloxanthin from farnesyl diphosphate: step 4/5.</text>
</comment>
<dbReference type="SUPFAM" id="SSF53448">
    <property type="entry name" value="Nucleotide-diphospho-sugar transferases"/>
    <property type="match status" value="1"/>
</dbReference>
<dbReference type="GO" id="GO:0016137">
    <property type="term" value="P:glycoside metabolic process"/>
    <property type="evidence" value="ECO:0007669"/>
    <property type="project" value="UniProtKB-ARBA"/>
</dbReference>
<dbReference type="EMBL" id="JACHNA010000001">
    <property type="protein sequence ID" value="MBB4736316.1"/>
    <property type="molecule type" value="Genomic_DNA"/>
</dbReference>
<dbReference type="PANTHER" id="PTHR43646">
    <property type="entry name" value="GLYCOSYLTRANSFERASE"/>
    <property type="match status" value="1"/>
</dbReference>
<keyword evidence="4" id="KW-0808">Transferase</keyword>
<dbReference type="InterPro" id="IPR024078">
    <property type="entry name" value="LmbE-like_dom_sf"/>
</dbReference>
<evidence type="ECO:0000256" key="1">
    <source>
        <dbReference type="ARBA" id="ARBA00004236"/>
    </source>
</evidence>
<evidence type="ECO:0000256" key="5">
    <source>
        <dbReference type="ARBA" id="ARBA00022833"/>
    </source>
</evidence>
<proteinExistence type="inferred from homology"/>
<dbReference type="InterPro" id="IPR029044">
    <property type="entry name" value="Nucleotide-diphossugar_trans"/>
</dbReference>
<evidence type="ECO:0000256" key="7">
    <source>
        <dbReference type="ARBA" id="ARBA00037281"/>
    </source>
</evidence>
<dbReference type="Pfam" id="PF08242">
    <property type="entry name" value="Methyltransf_12"/>
    <property type="match status" value="1"/>
</dbReference>
<evidence type="ECO:0000256" key="3">
    <source>
        <dbReference type="ARBA" id="ARBA00022676"/>
    </source>
</evidence>
<keyword evidence="3" id="KW-0328">Glycosyltransferase</keyword>
<feature type="compositionally biased region" description="Low complexity" evidence="11">
    <location>
        <begin position="707"/>
        <end position="716"/>
    </location>
</feature>
<keyword evidence="2" id="KW-1003">Cell membrane</keyword>
<keyword evidence="15" id="KW-1185">Reference proteome</keyword>
<dbReference type="InterPro" id="IPR001173">
    <property type="entry name" value="Glyco_trans_2-like"/>
</dbReference>
<dbReference type="PANTHER" id="PTHR43646:SF2">
    <property type="entry name" value="GLYCOSYLTRANSFERASE 2-LIKE DOMAIN-CONTAINING PROTEIN"/>
    <property type="match status" value="1"/>
</dbReference>
<reference evidence="14 15" key="1">
    <citation type="submission" date="2020-08" db="EMBL/GenBank/DDBJ databases">
        <title>Sequencing the genomes of 1000 actinobacteria strains.</title>
        <authorList>
            <person name="Klenk H.-P."/>
        </authorList>
    </citation>
    <scope>NUCLEOTIDE SEQUENCE [LARGE SCALE GENOMIC DNA]</scope>
    <source>
        <strain evidence="14 15">DSM 23974</strain>
    </source>
</reference>
<accession>A0A7W7GQH9</accession>
<dbReference type="Pfam" id="PF00535">
    <property type="entry name" value="Glycos_transf_2"/>
    <property type="match status" value="1"/>
</dbReference>
<evidence type="ECO:0000313" key="15">
    <source>
        <dbReference type="Proteomes" id="UP000540191"/>
    </source>
</evidence>
<dbReference type="GO" id="GO:0005886">
    <property type="term" value="C:plasma membrane"/>
    <property type="evidence" value="ECO:0007669"/>
    <property type="project" value="UniProtKB-SubCell"/>
</dbReference>
<evidence type="ECO:0000313" key="14">
    <source>
        <dbReference type="EMBL" id="MBB4736316.1"/>
    </source>
</evidence>
<dbReference type="Gene3D" id="3.40.50.150">
    <property type="entry name" value="Vaccinia Virus protein VP39"/>
    <property type="match status" value="1"/>
</dbReference>
<dbReference type="RefSeq" id="WP_184241919.1">
    <property type="nucleotide sequence ID" value="NZ_JACHNA010000001.1"/>
</dbReference>
<evidence type="ECO:0000259" key="13">
    <source>
        <dbReference type="Pfam" id="PF08242"/>
    </source>
</evidence>
<evidence type="ECO:0000256" key="4">
    <source>
        <dbReference type="ARBA" id="ARBA00022679"/>
    </source>
</evidence>
<dbReference type="Pfam" id="PF02585">
    <property type="entry name" value="PIG-L"/>
    <property type="match status" value="1"/>
</dbReference>
<dbReference type="SUPFAM" id="SSF53335">
    <property type="entry name" value="S-adenosyl-L-methionine-dependent methyltransferases"/>
    <property type="match status" value="1"/>
</dbReference>
<dbReference type="InterPro" id="IPR013217">
    <property type="entry name" value="Methyltransf_12"/>
</dbReference>
<dbReference type="SUPFAM" id="SSF102588">
    <property type="entry name" value="LmbE-like"/>
    <property type="match status" value="1"/>
</dbReference>
<evidence type="ECO:0000256" key="9">
    <source>
        <dbReference type="ARBA" id="ARBA00038120"/>
    </source>
</evidence>
<evidence type="ECO:0000259" key="12">
    <source>
        <dbReference type="Pfam" id="PF00535"/>
    </source>
</evidence>
<sequence length="747" mass="79419">MSFSHLDDGTPESHWEQAGLDDLPALSPDALVLGAVRPGAPGVDGPGGRPVSVVVVAHPDDETLGATGLIRGTLAAGGRVELLVATAGEASHPDSPTHTPQRLTELRAVELEHAADALAAGFDHARLRVTRLGLPDSAVAGHEDAVRAATESALDSLATDERAVLVGHDPADGHADHDAVGRIVSALAAERDVPLYVFPLWFWHWASAADLPARRYRRWPLSEADRAARREALRAHASQVEPLSDAPGDEAILHPGMLAHFDRPFDCYRYAGPDDSDASRAAAVFDRLYRREQDPWGYLTSAYERRKRALTLAMLPRPRYDTVVEVGASIGVLTAELAERTDRVVGLEASDVAVERAARRLAGASGASVHRAVLPQDWDAALAEARVRGTVDVVVVSEVGYFLQPEELDALMDRIDCALAPDGEVLLCHWRHPIRGWPLDGDDVHARVLADPRWRLHAEHVHQDVRLGLFVRSAEATHAAVVVPARDEEALLPACLDALRAALDRWEEQHAQGSAAVVVAVDSSTDSTLDIARAVAARDGRVHVFDLDAVQPAATELESPAEAPVAEAGGVGRARAAGARFARTLFPDVPGPALWLASTDADSRVPAGWLAGQAVLGAGEALVLGTVDLADDASPRLREAWREGYEHRDGHGHVHGANLGLPWSLYEAAGGFPEAREHEDVALVEAVRATGALVRASDAVRVVTSGRTTGRTVTGSAEPDSAEPGDAGVSAGFAGFLSRLLREGADQ</sequence>
<keyword evidence="5" id="KW-0862">Zinc</keyword>
<evidence type="ECO:0000256" key="11">
    <source>
        <dbReference type="SAM" id="MobiDB-lite"/>
    </source>
</evidence>
<comment type="subcellular location">
    <subcellularLocation>
        <location evidence="1">Cell membrane</location>
    </subcellularLocation>
</comment>
<organism evidence="14 15">
    <name type="scientific">Micrococcus cohnii</name>
    <dbReference type="NCBI Taxonomy" id="993416"/>
    <lineage>
        <taxon>Bacteria</taxon>
        <taxon>Bacillati</taxon>
        <taxon>Actinomycetota</taxon>
        <taxon>Actinomycetes</taxon>
        <taxon>Micrococcales</taxon>
        <taxon>Micrococcaceae</taxon>
        <taxon>Micrococcus</taxon>
    </lineage>
</organism>
<dbReference type="Gene3D" id="3.40.50.10320">
    <property type="entry name" value="LmbE-like"/>
    <property type="match status" value="1"/>
</dbReference>
<gene>
    <name evidence="14" type="ORF">HDA30_001824</name>
</gene>
<comment type="caution">
    <text evidence="14">The sequence shown here is derived from an EMBL/GenBank/DDBJ whole genome shotgun (WGS) entry which is preliminary data.</text>
</comment>
<feature type="domain" description="Glycosyltransferase 2-like" evidence="12">
    <location>
        <begin position="481"/>
        <end position="547"/>
    </location>
</feature>
<comment type="function">
    <text evidence="7">Catalyzes the glycosylation of 4,4'-diaponeurosporenoate, i.e. the esterification of glucose at the C1'' position with the carboxyl group of 4,4'-diaponeurosporenic acid, to form glycosyl-4,4'-diaponeurosporenoate. This is a step in the biosynthesis of staphyloxanthin, an orange pigment present in most staphylococci strains.</text>
</comment>